<organism evidence="1 2">
    <name type="scientific">Methylomonas koyamae</name>
    <dbReference type="NCBI Taxonomy" id="702114"/>
    <lineage>
        <taxon>Bacteria</taxon>
        <taxon>Pseudomonadati</taxon>
        <taxon>Pseudomonadota</taxon>
        <taxon>Gammaproteobacteria</taxon>
        <taxon>Methylococcales</taxon>
        <taxon>Methylococcaceae</taxon>
        <taxon>Methylomonas</taxon>
    </lineage>
</organism>
<proteinExistence type="predicted"/>
<dbReference type="EMBL" id="LUUJ01000080">
    <property type="protein sequence ID" value="OAI15747.1"/>
    <property type="molecule type" value="Genomic_DNA"/>
</dbReference>
<dbReference type="AlphaFoldDB" id="A0A177NCJ7"/>
<name>A0A177NCJ7_9GAMM</name>
<reference evidence="1 2" key="1">
    <citation type="submission" date="2016-03" db="EMBL/GenBank/DDBJ databases">
        <authorList>
            <person name="Ploux O."/>
        </authorList>
    </citation>
    <scope>NUCLEOTIDE SEQUENCE [LARGE SCALE GENOMIC DNA]</scope>
    <source>
        <strain evidence="1 2">R-45378</strain>
    </source>
</reference>
<dbReference type="Proteomes" id="UP000077857">
    <property type="component" value="Unassembled WGS sequence"/>
</dbReference>
<comment type="caution">
    <text evidence="1">The sequence shown here is derived from an EMBL/GenBank/DDBJ whole genome shotgun (WGS) entry which is preliminary data.</text>
</comment>
<evidence type="ECO:0000313" key="2">
    <source>
        <dbReference type="Proteomes" id="UP000077857"/>
    </source>
</evidence>
<sequence>MSAKTKMLIDIKVLGNDDAVKGHLSLSSGNVYYYRANAKAETARYTYQQLIDLIERDLEAQDKS</sequence>
<gene>
    <name evidence="1" type="ORF">A1507_13045</name>
</gene>
<protein>
    <submittedName>
        <fullName evidence="1">Uncharacterized protein</fullName>
    </submittedName>
</protein>
<dbReference type="RefSeq" id="WP_157199208.1">
    <property type="nucleotide sequence ID" value="NZ_AP019778.1"/>
</dbReference>
<evidence type="ECO:0000313" key="1">
    <source>
        <dbReference type="EMBL" id="OAI15747.1"/>
    </source>
</evidence>
<accession>A0A177NCJ7</accession>